<accession>D4FAB9</accession>
<evidence type="ECO:0000313" key="2">
    <source>
        <dbReference type="Proteomes" id="UP000003692"/>
    </source>
</evidence>
<dbReference type="EMBL" id="ADGK01000291">
    <property type="protein sequence ID" value="EFE21261.1"/>
    <property type="molecule type" value="Genomic_DNA"/>
</dbReference>
<dbReference type="Proteomes" id="UP000003692">
    <property type="component" value="Unassembled WGS sequence"/>
</dbReference>
<comment type="caution">
    <text evidence="1">The sequence shown here is derived from an EMBL/GenBank/DDBJ whole genome shotgun (WGS) entry which is preliminary data.</text>
</comment>
<proteinExistence type="predicted"/>
<sequence length="88" mass="10555">MAAGMAAIIFWRFLFFLLRKNFLPYKSIPNELIPIYIHFHFPALFVVCYPYNHNIHHHITPPTRDRLRNLTLNLKKSQITLFDTVWLS</sequence>
<organism evidence="1 2">
    <name type="scientific">Edwardsiella tarda ATCC 23685</name>
    <dbReference type="NCBI Taxonomy" id="500638"/>
    <lineage>
        <taxon>Bacteria</taxon>
        <taxon>Pseudomonadati</taxon>
        <taxon>Pseudomonadota</taxon>
        <taxon>Gammaproteobacteria</taxon>
        <taxon>Enterobacterales</taxon>
        <taxon>Hafniaceae</taxon>
        <taxon>Edwardsiella</taxon>
    </lineage>
</organism>
<evidence type="ECO:0000313" key="1">
    <source>
        <dbReference type="EMBL" id="EFE21261.1"/>
    </source>
</evidence>
<dbReference type="AlphaFoldDB" id="D4FAB9"/>
<gene>
    <name evidence="1" type="ORF">EDWATA_03737</name>
</gene>
<reference evidence="1 2" key="1">
    <citation type="submission" date="2010-02" db="EMBL/GenBank/DDBJ databases">
        <authorList>
            <person name="Weinstock G."/>
            <person name="Sodergren E."/>
            <person name="Clifton S."/>
            <person name="Fulton L."/>
            <person name="Fulton B."/>
            <person name="Courtney L."/>
            <person name="Fronick C."/>
            <person name="Harrison M."/>
            <person name="Strong C."/>
            <person name="Farmer C."/>
            <person name="Delahaunty K."/>
            <person name="Markovic C."/>
            <person name="Hall O."/>
            <person name="Minx P."/>
            <person name="Tomlinson C."/>
            <person name="Mitreva M."/>
            <person name="Nelson J."/>
            <person name="Hou S."/>
            <person name="Wollam A."/>
            <person name="Pepin K.H."/>
            <person name="Johnson M."/>
            <person name="Bhonagiri V."/>
            <person name="Zhang X."/>
            <person name="Suruliraj S."/>
            <person name="Warren W."/>
            <person name="Chinwalla A."/>
            <person name="Mardis E.R."/>
            <person name="Wilson R.K."/>
        </authorList>
    </citation>
    <scope>NUCLEOTIDE SEQUENCE [LARGE SCALE GENOMIC DNA]</scope>
    <source>
        <strain evidence="1 2">ATCC 23685</strain>
    </source>
</reference>
<dbReference type="HOGENOM" id="CLU_2464177_0_0_6"/>
<protein>
    <submittedName>
        <fullName evidence="1">Uncharacterized protein</fullName>
    </submittedName>
</protein>
<name>D4FAB9_EDWTA</name>